<dbReference type="Pfam" id="PF01638">
    <property type="entry name" value="HxlR"/>
    <property type="match status" value="1"/>
</dbReference>
<evidence type="ECO:0000256" key="1">
    <source>
        <dbReference type="ARBA" id="ARBA00023015"/>
    </source>
</evidence>
<dbReference type="Gene3D" id="1.10.10.10">
    <property type="entry name" value="Winged helix-like DNA-binding domain superfamily/Winged helix DNA-binding domain"/>
    <property type="match status" value="1"/>
</dbReference>
<feature type="domain" description="HTH hxlR-type" evidence="4">
    <location>
        <begin position="11"/>
        <end position="108"/>
    </location>
</feature>
<dbReference type="RefSeq" id="WP_114465029.1">
    <property type="nucleotide sequence ID" value="NZ_QPJK01000001.1"/>
</dbReference>
<protein>
    <submittedName>
        <fullName evidence="5">HxlR family transcriptional regulator</fullName>
    </submittedName>
</protein>
<proteinExistence type="predicted"/>
<accession>A0A368Y5T3</accession>
<dbReference type="GO" id="GO:0003677">
    <property type="term" value="F:DNA binding"/>
    <property type="evidence" value="ECO:0007669"/>
    <property type="project" value="UniProtKB-KW"/>
</dbReference>
<dbReference type="AlphaFoldDB" id="A0A368Y5T3"/>
<evidence type="ECO:0000313" key="5">
    <source>
        <dbReference type="EMBL" id="RCW75562.1"/>
    </source>
</evidence>
<sequence length="176" mass="19730">MQWDELVEQPCSVARTLSVIGDRWTLLILRDCFMKVRRFDDFHARLGIGRPILADRLQKLVDNFVLTKMAYQTNPVRHEYRLTQKGLDLHPVIMSIVHWGDMHMAGKKGRPVLHRHTTCGHHFDPVLTCSVCSEALTAREVVVEPGPGAEPAVRAVAKSAKPRAAPAAKKAAQPVR</sequence>
<dbReference type="InterPro" id="IPR036388">
    <property type="entry name" value="WH-like_DNA-bd_sf"/>
</dbReference>
<dbReference type="OrthoDB" id="9807069at2"/>
<gene>
    <name evidence="5" type="ORF">DES41_101155</name>
</gene>
<reference evidence="5 6" key="1">
    <citation type="submission" date="2018-07" db="EMBL/GenBank/DDBJ databases">
        <title>Genomic Encyclopedia of Type Strains, Phase IV (KMG-IV): sequencing the most valuable type-strain genomes for metagenomic binning, comparative biology and taxonomic classification.</title>
        <authorList>
            <person name="Goeker M."/>
        </authorList>
    </citation>
    <scope>NUCLEOTIDE SEQUENCE [LARGE SCALE GENOMIC DNA]</scope>
    <source>
        <strain evidence="5 6">DSM 21634</strain>
    </source>
</reference>
<dbReference type="EMBL" id="QPJK01000001">
    <property type="protein sequence ID" value="RCW75562.1"/>
    <property type="molecule type" value="Genomic_DNA"/>
</dbReference>
<organism evidence="5 6">
    <name type="scientific">Pseudorhodoferax soli</name>
    <dbReference type="NCBI Taxonomy" id="545864"/>
    <lineage>
        <taxon>Bacteria</taxon>
        <taxon>Pseudomonadati</taxon>
        <taxon>Pseudomonadota</taxon>
        <taxon>Betaproteobacteria</taxon>
        <taxon>Burkholderiales</taxon>
        <taxon>Comamonadaceae</taxon>
    </lineage>
</organism>
<keyword evidence="2" id="KW-0238">DNA-binding</keyword>
<evidence type="ECO:0000256" key="3">
    <source>
        <dbReference type="ARBA" id="ARBA00023163"/>
    </source>
</evidence>
<keyword evidence="1" id="KW-0805">Transcription regulation</keyword>
<evidence type="ECO:0000313" key="6">
    <source>
        <dbReference type="Proteomes" id="UP000252884"/>
    </source>
</evidence>
<keyword evidence="6" id="KW-1185">Reference proteome</keyword>
<dbReference type="PANTHER" id="PTHR33204:SF36">
    <property type="entry name" value="TRANSCRIPTIONAL REGULATORY PROTEIN"/>
    <property type="match status" value="1"/>
</dbReference>
<dbReference type="Proteomes" id="UP000252884">
    <property type="component" value="Unassembled WGS sequence"/>
</dbReference>
<comment type="caution">
    <text evidence="5">The sequence shown here is derived from an EMBL/GenBank/DDBJ whole genome shotgun (WGS) entry which is preliminary data.</text>
</comment>
<dbReference type="SUPFAM" id="SSF46785">
    <property type="entry name" value="Winged helix' DNA-binding domain"/>
    <property type="match status" value="1"/>
</dbReference>
<dbReference type="InterPro" id="IPR002577">
    <property type="entry name" value="HTH_HxlR"/>
</dbReference>
<dbReference type="PANTHER" id="PTHR33204">
    <property type="entry name" value="TRANSCRIPTIONAL REGULATOR, MARR FAMILY"/>
    <property type="match status" value="1"/>
</dbReference>
<dbReference type="InterPro" id="IPR036390">
    <property type="entry name" value="WH_DNA-bd_sf"/>
</dbReference>
<name>A0A368Y5T3_9BURK</name>
<dbReference type="PROSITE" id="PS51118">
    <property type="entry name" value="HTH_HXLR"/>
    <property type="match status" value="1"/>
</dbReference>
<evidence type="ECO:0000259" key="4">
    <source>
        <dbReference type="PROSITE" id="PS51118"/>
    </source>
</evidence>
<keyword evidence="3" id="KW-0804">Transcription</keyword>
<evidence type="ECO:0000256" key="2">
    <source>
        <dbReference type="ARBA" id="ARBA00023125"/>
    </source>
</evidence>